<organism evidence="4">
    <name type="scientific">Microbacterium sp. A8/3-1</name>
    <dbReference type="NCBI Taxonomy" id="3160749"/>
    <lineage>
        <taxon>Bacteria</taxon>
        <taxon>Bacillati</taxon>
        <taxon>Actinomycetota</taxon>
        <taxon>Actinomycetes</taxon>
        <taxon>Micrococcales</taxon>
        <taxon>Microbacteriaceae</taxon>
        <taxon>Microbacterium</taxon>
    </lineage>
</organism>
<feature type="domain" description="Fumarylacetoacetase-like C-terminal" evidence="3">
    <location>
        <begin position="10"/>
        <end position="208"/>
    </location>
</feature>
<dbReference type="Pfam" id="PF01557">
    <property type="entry name" value="FAA_hydrolase"/>
    <property type="match status" value="1"/>
</dbReference>
<feature type="region of interest" description="Disordered" evidence="2">
    <location>
        <begin position="203"/>
        <end position="240"/>
    </location>
</feature>
<dbReference type="InterPro" id="IPR011234">
    <property type="entry name" value="Fumarylacetoacetase-like_C"/>
</dbReference>
<evidence type="ECO:0000313" key="4">
    <source>
        <dbReference type="EMBL" id="XBX78385.1"/>
    </source>
</evidence>
<dbReference type="PANTHER" id="PTHR11820:SF112">
    <property type="entry name" value="FUMARYLACETOACETATE HYDROLASE FAMILY PROTEIN (AFU_ORTHOLOGUE AFUA_1G02370)-RELATED"/>
    <property type="match status" value="1"/>
</dbReference>
<accession>A0AAU7VVY0</accession>
<evidence type="ECO:0000259" key="3">
    <source>
        <dbReference type="Pfam" id="PF01557"/>
    </source>
</evidence>
<evidence type="ECO:0000256" key="1">
    <source>
        <dbReference type="ARBA" id="ARBA00022723"/>
    </source>
</evidence>
<name>A0AAU7VVY0_9MICO</name>
<dbReference type="AlphaFoldDB" id="A0AAU7VVY0"/>
<reference evidence="4" key="1">
    <citation type="submission" date="2024-06" db="EMBL/GenBank/DDBJ databases">
        <title>Draft genome sequence of Microbacterium sp. strain A8/3-1, isolated from Oxytropis tragacanthoides Fisch. ex DC. Root nodules in the Altai region of Russia.</title>
        <authorList>
            <person name="Sazanova A."/>
            <person name="Guro P."/>
            <person name="Kuznetsova I."/>
            <person name="Belimov A."/>
            <person name="Safronova V."/>
        </authorList>
    </citation>
    <scope>NUCLEOTIDE SEQUENCE</scope>
    <source>
        <strain evidence="4">A8/3-1</strain>
    </source>
</reference>
<dbReference type="Gene3D" id="3.90.850.10">
    <property type="entry name" value="Fumarylacetoacetase-like, C-terminal domain"/>
    <property type="match status" value="1"/>
</dbReference>
<keyword evidence="1" id="KW-0479">Metal-binding</keyword>
<evidence type="ECO:0000256" key="2">
    <source>
        <dbReference type="SAM" id="MobiDB-lite"/>
    </source>
</evidence>
<gene>
    <name evidence="4" type="ORF">ABS642_21185</name>
</gene>
<protein>
    <submittedName>
        <fullName evidence="4">Fumarylacetoacetate hydrolase family protein</fullName>
    </submittedName>
</protein>
<keyword evidence="4" id="KW-0378">Hydrolase</keyword>
<dbReference type="InterPro" id="IPR036663">
    <property type="entry name" value="Fumarylacetoacetase_C_sf"/>
</dbReference>
<dbReference type="GO" id="GO:0046872">
    <property type="term" value="F:metal ion binding"/>
    <property type="evidence" value="ECO:0007669"/>
    <property type="project" value="UniProtKB-KW"/>
</dbReference>
<dbReference type="RefSeq" id="WP_350351653.1">
    <property type="nucleotide sequence ID" value="NZ_CP158357.1"/>
</dbReference>
<dbReference type="SUPFAM" id="SSF56529">
    <property type="entry name" value="FAH"/>
    <property type="match status" value="1"/>
</dbReference>
<proteinExistence type="predicted"/>
<dbReference type="GO" id="GO:0016787">
    <property type="term" value="F:hydrolase activity"/>
    <property type="evidence" value="ECO:0007669"/>
    <property type="project" value="UniProtKB-KW"/>
</dbReference>
<dbReference type="EMBL" id="CP158357">
    <property type="protein sequence ID" value="XBX78385.1"/>
    <property type="molecule type" value="Genomic_DNA"/>
</dbReference>
<sequence length="240" mass="25541">MNPKDLRPGKIIAVHMNYRSRAAERGRSPENPSYFLKSPTTLSISGIPVVRPEGCELLAFEGEIALVLRDVPRNVPRDQAWAYVDYVTAANDLGLYDLRYADPGSNVHSKGFDGYTPVGPDLLIGASIDPRLLRVRTWVDGRLVQDADDSDLLFDASFVIADLSRVTSLIAGDIILLGTPTGSSVIEPGSVVEVEVSAGAASTGRLRSPITQGSGPLPVVGAAPRADDSAREAAFGNSQL</sequence>
<dbReference type="PANTHER" id="PTHR11820">
    <property type="entry name" value="ACYLPYRUVASE"/>
    <property type="match status" value="1"/>
</dbReference>